<evidence type="ECO:0000313" key="1">
    <source>
        <dbReference type="EMBL" id="MFH6603809.1"/>
    </source>
</evidence>
<gene>
    <name evidence="1" type="ORF">ACEZ3G_10005</name>
</gene>
<organism evidence="1 2">
    <name type="scientific">Meishania litoralis</name>
    <dbReference type="NCBI Taxonomy" id="3434685"/>
    <lineage>
        <taxon>Bacteria</taxon>
        <taxon>Pseudomonadati</taxon>
        <taxon>Bacteroidota</taxon>
        <taxon>Flavobacteriia</taxon>
        <taxon>Flavobacteriales</taxon>
        <taxon>Flavobacteriaceae</taxon>
        <taxon>Meishania</taxon>
    </lineage>
</organism>
<sequence length="327" mass="37146">MDKNNEHIAWFDRIYVLNKRSKSLSFSSCPKGWNKDFSNYPFREWGRIGEILIGIFVLALALISCEDVIDVPVQTAPTRLVIEASLDWEKGTTGNEQTIRLRTSTPFFNTTEYTNVTGASVKVTNDSNGTEFVFEDQNNGEYHTSGFIPVLGQSYTLEVVHNGETYNATETLNAVPEITDLYQDVEDGFDDEVLELHVVFTDPPEEGNSYFFKFQKQGKRLPDLEVGHDEFVNGNEIDWWYELEEDDDTDEKEALAPGDVVGIEMYAISEAYKDYMEILIEQIGGVGLFETTPVSIKGNCINLTNPDNYAHGYFRLTEVNKTSYTFE</sequence>
<dbReference type="Proteomes" id="UP001595191">
    <property type="component" value="Unassembled WGS sequence"/>
</dbReference>
<reference evidence="1" key="1">
    <citation type="submission" date="2024-09" db="EMBL/GenBank/DDBJ databases">
        <authorList>
            <person name="Liu J."/>
        </authorList>
    </citation>
    <scope>NUCLEOTIDE SEQUENCE</scope>
    <source>
        <strain evidence="1">NBU2967</strain>
    </source>
</reference>
<accession>A0ACC7LLA4</accession>
<evidence type="ECO:0000313" key="2">
    <source>
        <dbReference type="Proteomes" id="UP001595191"/>
    </source>
</evidence>
<comment type="caution">
    <text evidence="1">The sequence shown here is derived from an EMBL/GenBank/DDBJ whole genome shotgun (WGS) entry which is preliminary data.</text>
</comment>
<keyword evidence="2" id="KW-1185">Reference proteome</keyword>
<name>A0ACC7LLA4_9FLAO</name>
<dbReference type="EMBL" id="JBHFPV010000002">
    <property type="protein sequence ID" value="MFH6603809.1"/>
    <property type="molecule type" value="Genomic_DNA"/>
</dbReference>
<protein>
    <submittedName>
        <fullName evidence="1">DUF4249 domain-containing protein</fullName>
    </submittedName>
</protein>
<proteinExistence type="predicted"/>